<dbReference type="AlphaFoldDB" id="A0A5B6VA91"/>
<proteinExistence type="predicted"/>
<evidence type="ECO:0000313" key="2">
    <source>
        <dbReference type="Proteomes" id="UP000325315"/>
    </source>
</evidence>
<gene>
    <name evidence="1" type="ORF">EPI10_001227</name>
</gene>
<accession>A0A5B6VA91</accession>
<comment type="caution">
    <text evidence="1">The sequence shown here is derived from an EMBL/GenBank/DDBJ whole genome shotgun (WGS) entry which is preliminary data.</text>
</comment>
<evidence type="ECO:0000313" key="1">
    <source>
        <dbReference type="EMBL" id="KAA3466112.1"/>
    </source>
</evidence>
<dbReference type="Proteomes" id="UP000325315">
    <property type="component" value="Unassembled WGS sequence"/>
</dbReference>
<keyword evidence="2" id="KW-1185">Reference proteome</keyword>
<dbReference type="EMBL" id="SMMG02000007">
    <property type="protein sequence ID" value="KAA3466112.1"/>
    <property type="molecule type" value="Genomic_DNA"/>
</dbReference>
<sequence>MAHFIPCNKTDDPHILAEIFKNSIARIKKNEARIVTEARTKSWTKLTIFIHFVYRVSPSQLVDH</sequence>
<name>A0A5B6VA91_9ROSI</name>
<protein>
    <submittedName>
        <fullName evidence="1">Uncharacterized protein</fullName>
    </submittedName>
</protein>
<reference evidence="2" key="1">
    <citation type="journal article" date="2019" name="Plant Biotechnol. J.">
        <title>Genome sequencing of the Australian wild diploid species Gossypium australe highlights disease resistance and delayed gland morphogenesis.</title>
        <authorList>
            <person name="Cai Y."/>
            <person name="Cai X."/>
            <person name="Wang Q."/>
            <person name="Wang P."/>
            <person name="Zhang Y."/>
            <person name="Cai C."/>
            <person name="Xu Y."/>
            <person name="Wang K."/>
            <person name="Zhou Z."/>
            <person name="Wang C."/>
            <person name="Geng S."/>
            <person name="Li B."/>
            <person name="Dong Q."/>
            <person name="Hou Y."/>
            <person name="Wang H."/>
            <person name="Ai P."/>
            <person name="Liu Z."/>
            <person name="Yi F."/>
            <person name="Sun M."/>
            <person name="An G."/>
            <person name="Cheng J."/>
            <person name="Zhang Y."/>
            <person name="Shi Q."/>
            <person name="Xie Y."/>
            <person name="Shi X."/>
            <person name="Chang Y."/>
            <person name="Huang F."/>
            <person name="Chen Y."/>
            <person name="Hong S."/>
            <person name="Mi L."/>
            <person name="Sun Q."/>
            <person name="Zhang L."/>
            <person name="Zhou B."/>
            <person name="Peng R."/>
            <person name="Zhang X."/>
            <person name="Liu F."/>
        </authorList>
    </citation>
    <scope>NUCLEOTIDE SEQUENCE [LARGE SCALE GENOMIC DNA]</scope>
    <source>
        <strain evidence="2">cv. PA1801</strain>
    </source>
</reference>
<organism evidence="1 2">
    <name type="scientific">Gossypium australe</name>
    <dbReference type="NCBI Taxonomy" id="47621"/>
    <lineage>
        <taxon>Eukaryota</taxon>
        <taxon>Viridiplantae</taxon>
        <taxon>Streptophyta</taxon>
        <taxon>Embryophyta</taxon>
        <taxon>Tracheophyta</taxon>
        <taxon>Spermatophyta</taxon>
        <taxon>Magnoliopsida</taxon>
        <taxon>eudicotyledons</taxon>
        <taxon>Gunneridae</taxon>
        <taxon>Pentapetalae</taxon>
        <taxon>rosids</taxon>
        <taxon>malvids</taxon>
        <taxon>Malvales</taxon>
        <taxon>Malvaceae</taxon>
        <taxon>Malvoideae</taxon>
        <taxon>Gossypium</taxon>
    </lineage>
</organism>